<dbReference type="AlphaFoldDB" id="A0A017SFP3"/>
<proteinExistence type="predicted"/>
<dbReference type="Pfam" id="PF00085">
    <property type="entry name" value="Thioredoxin"/>
    <property type="match status" value="1"/>
</dbReference>
<dbReference type="OrthoDB" id="4361376at2759"/>
<protein>
    <recommendedName>
        <fullName evidence="1">Thioredoxin domain-containing protein</fullName>
    </recommendedName>
</protein>
<dbReference type="CDD" id="cd02947">
    <property type="entry name" value="TRX_family"/>
    <property type="match status" value="1"/>
</dbReference>
<dbReference type="InterPro" id="IPR036249">
    <property type="entry name" value="Thioredoxin-like_sf"/>
</dbReference>
<sequence length="101" mass="11387">MPVQVLQDPGEVFEAIMNSPKPVVVHYWAPWMGEESSLTPIFWEADEDRGGNVEFVIVDSGFIHPQHSPDEMPLTVLYKDGEEVDTASFDPIETQELIEKA</sequence>
<dbReference type="InterPro" id="IPR013766">
    <property type="entry name" value="Thioredoxin_domain"/>
</dbReference>
<dbReference type="Gene3D" id="3.40.30.10">
    <property type="entry name" value="Glutaredoxin"/>
    <property type="match status" value="1"/>
</dbReference>
<dbReference type="RefSeq" id="XP_040639229.1">
    <property type="nucleotide sequence ID" value="XM_040779664.1"/>
</dbReference>
<dbReference type="SUPFAM" id="SSF52833">
    <property type="entry name" value="Thioredoxin-like"/>
    <property type="match status" value="1"/>
</dbReference>
<dbReference type="HOGENOM" id="CLU_2291122_0_0_1"/>
<evidence type="ECO:0000313" key="2">
    <source>
        <dbReference type="EMBL" id="EYE95541.1"/>
    </source>
</evidence>
<dbReference type="Proteomes" id="UP000019804">
    <property type="component" value="Unassembled WGS sequence"/>
</dbReference>
<name>A0A017SFP3_ASPRC</name>
<feature type="domain" description="Thioredoxin" evidence="1">
    <location>
        <begin position="13"/>
        <end position="87"/>
    </location>
</feature>
<evidence type="ECO:0000313" key="3">
    <source>
        <dbReference type="Proteomes" id="UP000019804"/>
    </source>
</evidence>
<dbReference type="EMBL" id="KK088421">
    <property type="protein sequence ID" value="EYE95541.1"/>
    <property type="molecule type" value="Genomic_DNA"/>
</dbReference>
<gene>
    <name evidence="2" type="ORF">EURHEDRAFT_385974</name>
</gene>
<keyword evidence="3" id="KW-1185">Reference proteome</keyword>
<organism evidence="2 3">
    <name type="scientific">Aspergillus ruber (strain CBS 135680)</name>
    <dbReference type="NCBI Taxonomy" id="1388766"/>
    <lineage>
        <taxon>Eukaryota</taxon>
        <taxon>Fungi</taxon>
        <taxon>Dikarya</taxon>
        <taxon>Ascomycota</taxon>
        <taxon>Pezizomycotina</taxon>
        <taxon>Eurotiomycetes</taxon>
        <taxon>Eurotiomycetidae</taxon>
        <taxon>Eurotiales</taxon>
        <taxon>Aspergillaceae</taxon>
        <taxon>Aspergillus</taxon>
        <taxon>Aspergillus subgen. Aspergillus</taxon>
    </lineage>
</organism>
<dbReference type="GeneID" id="63694788"/>
<reference evidence="3" key="1">
    <citation type="journal article" date="2014" name="Nat. Commun.">
        <title>Genomic adaptations of the halophilic Dead Sea filamentous fungus Eurotium rubrum.</title>
        <authorList>
            <person name="Kis-Papo T."/>
            <person name="Weig A.R."/>
            <person name="Riley R."/>
            <person name="Persoh D."/>
            <person name="Salamov A."/>
            <person name="Sun H."/>
            <person name="Lipzen A."/>
            <person name="Wasser S.P."/>
            <person name="Rambold G."/>
            <person name="Grigoriev I.V."/>
            <person name="Nevo E."/>
        </authorList>
    </citation>
    <scope>NUCLEOTIDE SEQUENCE [LARGE SCALE GENOMIC DNA]</scope>
    <source>
        <strain evidence="3">CBS 135680</strain>
    </source>
</reference>
<accession>A0A017SFP3</accession>
<evidence type="ECO:0000259" key="1">
    <source>
        <dbReference type="Pfam" id="PF00085"/>
    </source>
</evidence>